<dbReference type="Proteomes" id="UP000582659">
    <property type="component" value="Unassembled WGS sequence"/>
</dbReference>
<name>A0A7I8XE69_BURXY</name>
<keyword evidence="3" id="KW-1185">Reference proteome</keyword>
<feature type="compositionally biased region" description="Basic residues" evidence="1">
    <location>
        <begin position="15"/>
        <end position="27"/>
    </location>
</feature>
<dbReference type="EMBL" id="CAJFCV020000004">
    <property type="protein sequence ID" value="CAG9113102.1"/>
    <property type="molecule type" value="Genomic_DNA"/>
</dbReference>
<evidence type="ECO:0000256" key="1">
    <source>
        <dbReference type="SAM" id="MobiDB-lite"/>
    </source>
</evidence>
<protein>
    <submittedName>
        <fullName evidence="2">(pine wood nematode) hypothetical protein</fullName>
    </submittedName>
</protein>
<dbReference type="EMBL" id="CAJFDI010000004">
    <property type="protein sequence ID" value="CAD5224341.1"/>
    <property type="molecule type" value="Genomic_DNA"/>
</dbReference>
<gene>
    <name evidence="2" type="ORF">BXYJ_LOCUS7995</name>
</gene>
<evidence type="ECO:0000313" key="3">
    <source>
        <dbReference type="Proteomes" id="UP000659654"/>
    </source>
</evidence>
<comment type="caution">
    <text evidence="2">The sequence shown here is derived from an EMBL/GenBank/DDBJ whole genome shotgun (WGS) entry which is preliminary data.</text>
</comment>
<dbReference type="AlphaFoldDB" id="A0A7I8XE69"/>
<organism evidence="2 3">
    <name type="scientific">Bursaphelenchus xylophilus</name>
    <name type="common">Pinewood nematode worm</name>
    <name type="synonym">Aphelenchoides xylophilus</name>
    <dbReference type="NCBI Taxonomy" id="6326"/>
    <lineage>
        <taxon>Eukaryota</taxon>
        <taxon>Metazoa</taxon>
        <taxon>Ecdysozoa</taxon>
        <taxon>Nematoda</taxon>
        <taxon>Chromadorea</taxon>
        <taxon>Rhabditida</taxon>
        <taxon>Tylenchina</taxon>
        <taxon>Tylenchomorpha</taxon>
        <taxon>Aphelenchoidea</taxon>
        <taxon>Aphelenchoididae</taxon>
        <taxon>Bursaphelenchus</taxon>
    </lineage>
</organism>
<evidence type="ECO:0000313" key="2">
    <source>
        <dbReference type="EMBL" id="CAD5224341.1"/>
    </source>
</evidence>
<reference evidence="2" key="1">
    <citation type="submission" date="2020-09" db="EMBL/GenBank/DDBJ databases">
        <authorList>
            <person name="Kikuchi T."/>
        </authorList>
    </citation>
    <scope>NUCLEOTIDE SEQUENCE</scope>
    <source>
        <strain evidence="2">Ka4C1</strain>
    </source>
</reference>
<feature type="region of interest" description="Disordered" evidence="1">
    <location>
        <begin position="87"/>
        <end position="220"/>
    </location>
</feature>
<feature type="compositionally biased region" description="Basic and acidic residues" evidence="1">
    <location>
        <begin position="198"/>
        <end position="209"/>
    </location>
</feature>
<dbReference type="Proteomes" id="UP000659654">
    <property type="component" value="Unassembled WGS sequence"/>
</dbReference>
<accession>A0A7I8XE69</accession>
<sequence>MQTIFTTSESERPPRRQRRFRRKRHSPIIRDGIASSSSQMDSDAALPRVPIGYENALLKHTLALLTNGLVPPGAMLLPQAPMNKMNWMPAQMGNENMAPGPSEGPNMRPGPSGFVPRPNGNQRRAERRRNDEEDSNYFDSDNLNSADERDLAEEEERRAQIHQQIPAMEAGPSQVESSTENDSNDGSNDFNSDELNSNDERDLMEEAQRRAQIHKQCAQR</sequence>
<proteinExistence type="predicted"/>
<feature type="region of interest" description="Disordered" evidence="1">
    <location>
        <begin position="1"/>
        <end position="27"/>
    </location>
</feature>